<dbReference type="GeneID" id="18935545"/>
<keyword evidence="2" id="KW-0472">Membrane</keyword>
<sequence length="637" mass="71603">MSPHNSIPSPFQLYSQPTICIAKALLRIVHLFLAYSAPISHLITIVILGLTYTQSWPSTLIFSWALAFLFAYSFADSLCHLHFLYCLRILNSPDFAIPLIYPSPSERERVLRGVLSSFQTGDETRECFSQWFYHPNPSVSIWDGRSGQVKFEDIRLENVKEFVSSILFSSIPEQLDQARTQELEEDIELIESVLDYQFPQGRNSSVQCLRPNLEPIKAEYRPLMFYIIIHTIRLCFNVAFYAFGFRKGTVQTPGGPFGYWYHPGTLEPSQTAPRPVPLVLISGLGGIITLFNYAIGLLWRTKRPMFLVGNESVSLNMFSTVHKLMNMGTPESHNQDEDDLKAETARNKRWHNVPHSSNMRPMVLSLHEQTMGVRKMLRQHGFCSISQSSAQQNGGAFVIGHSLGTLLTSYLDREASDWVVGTIAIDPISVLTFLPDLVRTFVYAHPTTLGEMLVRLLAREIGICTIIQRHFYWFQFVTLDPTPRTHYILSEDDALVNHQKVVSYLARHSIPTTTLEGTPHGGFLFHHLPAVLELTVKLMKQATPGPSTPTRLPRKMSRVAFQFPAPILIHRPAPSTPGTTPPTTTPSSPMDVSGTVGMTVSFSFTSPPLMALASPPASTTRRRIARRLSLTQPLPKI</sequence>
<dbReference type="eggNOG" id="ENOG502QW6Q">
    <property type="taxonomic scope" value="Eukaryota"/>
</dbReference>
<dbReference type="AlphaFoldDB" id="F4RWN8"/>
<protein>
    <recommendedName>
        <fullName evidence="5">AB hydrolase-1 domain-containing protein</fullName>
    </recommendedName>
</protein>
<feature type="transmembrane region" description="Helical" evidence="2">
    <location>
        <begin position="31"/>
        <end position="50"/>
    </location>
</feature>
<keyword evidence="2" id="KW-1133">Transmembrane helix</keyword>
<name>F4RWN8_MELLP</name>
<dbReference type="InParanoid" id="F4RWN8"/>
<evidence type="ECO:0000313" key="3">
    <source>
        <dbReference type="EMBL" id="EGG03198.1"/>
    </source>
</evidence>
<proteinExistence type="predicted"/>
<feature type="region of interest" description="Disordered" evidence="1">
    <location>
        <begin position="570"/>
        <end position="590"/>
    </location>
</feature>
<dbReference type="STRING" id="747676.F4RWN8"/>
<dbReference type="InterPro" id="IPR029058">
    <property type="entry name" value="AB_hydrolase_fold"/>
</dbReference>
<organism evidence="4">
    <name type="scientific">Melampsora larici-populina (strain 98AG31 / pathotype 3-4-7)</name>
    <name type="common">Poplar leaf rust fungus</name>
    <dbReference type="NCBI Taxonomy" id="747676"/>
    <lineage>
        <taxon>Eukaryota</taxon>
        <taxon>Fungi</taxon>
        <taxon>Dikarya</taxon>
        <taxon>Basidiomycota</taxon>
        <taxon>Pucciniomycotina</taxon>
        <taxon>Pucciniomycetes</taxon>
        <taxon>Pucciniales</taxon>
        <taxon>Melampsoraceae</taxon>
        <taxon>Melampsora</taxon>
    </lineage>
</organism>
<feature type="transmembrane region" description="Helical" evidence="2">
    <location>
        <begin position="278"/>
        <end position="299"/>
    </location>
</feature>
<dbReference type="PANTHER" id="PTHR37471:SF1">
    <property type="entry name" value="AB HYDROLASE-1 DOMAIN-CONTAINING PROTEIN"/>
    <property type="match status" value="1"/>
</dbReference>
<keyword evidence="4" id="KW-1185">Reference proteome</keyword>
<evidence type="ECO:0000256" key="2">
    <source>
        <dbReference type="SAM" id="Phobius"/>
    </source>
</evidence>
<gene>
    <name evidence="3" type="ORF">MELLADRAFT_90370</name>
</gene>
<dbReference type="HOGENOM" id="CLU_442882_0_0_1"/>
<evidence type="ECO:0000313" key="4">
    <source>
        <dbReference type="Proteomes" id="UP000001072"/>
    </source>
</evidence>
<dbReference type="KEGG" id="mlr:MELLADRAFT_90370"/>
<feature type="transmembrane region" description="Helical" evidence="2">
    <location>
        <begin position="56"/>
        <end position="75"/>
    </location>
</feature>
<keyword evidence="2" id="KW-0812">Transmembrane</keyword>
<dbReference type="Proteomes" id="UP000001072">
    <property type="component" value="Unassembled WGS sequence"/>
</dbReference>
<feature type="transmembrane region" description="Helical" evidence="2">
    <location>
        <begin position="223"/>
        <end position="243"/>
    </location>
</feature>
<dbReference type="OrthoDB" id="6431331at2759"/>
<dbReference type="EMBL" id="GL883126">
    <property type="protein sequence ID" value="EGG03198.1"/>
    <property type="molecule type" value="Genomic_DNA"/>
</dbReference>
<evidence type="ECO:0008006" key="5">
    <source>
        <dbReference type="Google" id="ProtNLM"/>
    </source>
</evidence>
<evidence type="ECO:0000256" key="1">
    <source>
        <dbReference type="SAM" id="MobiDB-lite"/>
    </source>
</evidence>
<dbReference type="SUPFAM" id="SSF53474">
    <property type="entry name" value="alpha/beta-Hydrolases"/>
    <property type="match status" value="1"/>
</dbReference>
<accession>F4RWN8</accession>
<dbReference type="VEuPathDB" id="FungiDB:MELLADRAFT_90370"/>
<reference evidence="4" key="1">
    <citation type="journal article" date="2011" name="Proc. Natl. Acad. Sci. U.S.A.">
        <title>Obligate biotrophy features unraveled by the genomic analysis of rust fungi.</title>
        <authorList>
            <person name="Duplessis S."/>
            <person name="Cuomo C.A."/>
            <person name="Lin Y.-C."/>
            <person name="Aerts A."/>
            <person name="Tisserant E."/>
            <person name="Veneault-Fourrey C."/>
            <person name="Joly D.L."/>
            <person name="Hacquard S."/>
            <person name="Amselem J."/>
            <person name="Cantarel B.L."/>
            <person name="Chiu R."/>
            <person name="Coutinho P.M."/>
            <person name="Feau N."/>
            <person name="Field M."/>
            <person name="Frey P."/>
            <person name="Gelhaye E."/>
            <person name="Goldberg J."/>
            <person name="Grabherr M.G."/>
            <person name="Kodira C.D."/>
            <person name="Kohler A."/>
            <person name="Kuees U."/>
            <person name="Lindquist E.A."/>
            <person name="Lucas S.M."/>
            <person name="Mago R."/>
            <person name="Mauceli E."/>
            <person name="Morin E."/>
            <person name="Murat C."/>
            <person name="Pangilinan J.L."/>
            <person name="Park R."/>
            <person name="Pearson M."/>
            <person name="Quesneville H."/>
            <person name="Rouhier N."/>
            <person name="Sakthikumar S."/>
            <person name="Salamov A.A."/>
            <person name="Schmutz J."/>
            <person name="Selles B."/>
            <person name="Shapiro H."/>
            <person name="Tanguay P."/>
            <person name="Tuskan G.A."/>
            <person name="Henrissat B."/>
            <person name="Van de Peer Y."/>
            <person name="Rouze P."/>
            <person name="Ellis J.G."/>
            <person name="Dodds P.N."/>
            <person name="Schein J.E."/>
            <person name="Zhong S."/>
            <person name="Hamelin R.C."/>
            <person name="Grigoriev I.V."/>
            <person name="Szabo L.J."/>
            <person name="Martin F."/>
        </authorList>
    </citation>
    <scope>NUCLEOTIDE SEQUENCE [LARGE SCALE GENOMIC DNA]</scope>
    <source>
        <strain evidence="4">98AG31 / pathotype 3-4-7</strain>
    </source>
</reference>
<dbReference type="RefSeq" id="XP_007413658.1">
    <property type="nucleotide sequence ID" value="XM_007413596.1"/>
</dbReference>
<dbReference type="PANTHER" id="PTHR37471">
    <property type="entry name" value="UNNAMED PRODUCT"/>
    <property type="match status" value="1"/>
</dbReference>